<gene>
    <name evidence="1" type="ORF">A2628_00400</name>
</gene>
<comment type="caution">
    <text evidence="1">The sequence shown here is derived from an EMBL/GenBank/DDBJ whole genome shotgun (WGS) entry which is preliminary data.</text>
</comment>
<accession>A0A1F7YFD6</accession>
<protein>
    <submittedName>
        <fullName evidence="1">Uncharacterized protein</fullName>
    </submittedName>
</protein>
<name>A0A1F7YFD6_9BACT</name>
<evidence type="ECO:0000313" key="1">
    <source>
        <dbReference type="EMBL" id="OGM25992.1"/>
    </source>
</evidence>
<dbReference type="EMBL" id="MGGL01000017">
    <property type="protein sequence ID" value="OGM25992.1"/>
    <property type="molecule type" value="Genomic_DNA"/>
</dbReference>
<reference evidence="1 2" key="1">
    <citation type="journal article" date="2016" name="Nat. Commun.">
        <title>Thousands of microbial genomes shed light on interconnected biogeochemical processes in an aquifer system.</title>
        <authorList>
            <person name="Anantharaman K."/>
            <person name="Brown C.T."/>
            <person name="Hug L.A."/>
            <person name="Sharon I."/>
            <person name="Castelle C.J."/>
            <person name="Probst A.J."/>
            <person name="Thomas B.C."/>
            <person name="Singh A."/>
            <person name="Wilkins M.J."/>
            <person name="Karaoz U."/>
            <person name="Brodie E.L."/>
            <person name="Williams K.H."/>
            <person name="Hubbard S.S."/>
            <person name="Banfield J.F."/>
        </authorList>
    </citation>
    <scope>NUCLEOTIDE SEQUENCE [LARGE SCALE GENOMIC DNA]</scope>
</reference>
<organism evidence="1 2">
    <name type="scientific">Candidatus Woesebacteria bacterium RIFCSPHIGHO2_01_FULL_40_22</name>
    <dbReference type="NCBI Taxonomy" id="1802499"/>
    <lineage>
        <taxon>Bacteria</taxon>
        <taxon>Candidatus Woeseibacteriota</taxon>
    </lineage>
</organism>
<dbReference type="AlphaFoldDB" id="A0A1F7YFD6"/>
<sequence>MSRLKNQKTFQKDGWRRMLCKACARIIGESHLNEKNSREIRCKECGNIQIIAPPRKGTKNGKIGYFWYEPGDSCFTAIVYNN</sequence>
<dbReference type="Proteomes" id="UP000179221">
    <property type="component" value="Unassembled WGS sequence"/>
</dbReference>
<proteinExistence type="predicted"/>
<evidence type="ECO:0000313" key="2">
    <source>
        <dbReference type="Proteomes" id="UP000179221"/>
    </source>
</evidence>